<evidence type="ECO:0000313" key="13">
    <source>
        <dbReference type="EMBL" id="PWN38177.1"/>
    </source>
</evidence>
<feature type="repeat" description="Solcar" evidence="10">
    <location>
        <begin position="146"/>
        <end position="239"/>
    </location>
</feature>
<keyword evidence="4 10" id="KW-0812">Transmembrane</keyword>
<dbReference type="PANTHER" id="PTHR45928">
    <property type="entry name" value="RE38146P"/>
    <property type="match status" value="1"/>
</dbReference>
<dbReference type="InParanoid" id="A0A316VKY3"/>
<name>A0A316VKY3_9BASI</name>
<reference evidence="13 14" key="1">
    <citation type="journal article" date="2018" name="Mol. Biol. Evol.">
        <title>Broad Genomic Sampling Reveals a Smut Pathogenic Ancestry of the Fungal Clade Ustilaginomycotina.</title>
        <authorList>
            <person name="Kijpornyongpan T."/>
            <person name="Mondo S.J."/>
            <person name="Barry K."/>
            <person name="Sandor L."/>
            <person name="Lee J."/>
            <person name="Lipzen A."/>
            <person name="Pangilinan J."/>
            <person name="LaButti K."/>
            <person name="Hainaut M."/>
            <person name="Henrissat B."/>
            <person name="Grigoriev I.V."/>
            <person name="Spatafora J.W."/>
            <person name="Aime M.C."/>
        </authorList>
    </citation>
    <scope>NUCLEOTIDE SEQUENCE [LARGE SCALE GENOMIC DNA]</scope>
    <source>
        <strain evidence="13 14">MCA 3882</strain>
    </source>
</reference>
<feature type="repeat" description="Solcar" evidence="10">
    <location>
        <begin position="262"/>
        <end position="357"/>
    </location>
</feature>
<feature type="repeat" description="Solcar" evidence="10">
    <location>
        <begin position="33"/>
        <end position="134"/>
    </location>
</feature>
<dbReference type="STRING" id="1280837.A0A316VKY3"/>
<evidence type="ECO:0000313" key="14">
    <source>
        <dbReference type="Proteomes" id="UP000245771"/>
    </source>
</evidence>
<evidence type="ECO:0000256" key="7">
    <source>
        <dbReference type="ARBA" id="ARBA00022989"/>
    </source>
</evidence>
<evidence type="ECO:0000256" key="6">
    <source>
        <dbReference type="ARBA" id="ARBA00022792"/>
    </source>
</evidence>
<dbReference type="Proteomes" id="UP000245771">
    <property type="component" value="Unassembled WGS sequence"/>
</dbReference>
<dbReference type="EMBL" id="KZ819602">
    <property type="protein sequence ID" value="PWN38177.1"/>
    <property type="molecule type" value="Genomic_DNA"/>
</dbReference>
<dbReference type="PANTHER" id="PTHR45928:SF1">
    <property type="entry name" value="RE38146P"/>
    <property type="match status" value="1"/>
</dbReference>
<accession>A0A316VKY3</accession>
<organism evidence="13 14">
    <name type="scientific">Meira miltonrushii</name>
    <dbReference type="NCBI Taxonomy" id="1280837"/>
    <lineage>
        <taxon>Eukaryota</taxon>
        <taxon>Fungi</taxon>
        <taxon>Dikarya</taxon>
        <taxon>Basidiomycota</taxon>
        <taxon>Ustilaginomycotina</taxon>
        <taxon>Exobasidiomycetes</taxon>
        <taxon>Exobasidiales</taxon>
        <taxon>Brachybasidiaceae</taxon>
        <taxon>Meira</taxon>
    </lineage>
</organism>
<keyword evidence="5" id="KW-0677">Repeat</keyword>
<dbReference type="InterPro" id="IPR023395">
    <property type="entry name" value="MCP_dom_sf"/>
</dbReference>
<evidence type="ECO:0000256" key="4">
    <source>
        <dbReference type="ARBA" id="ARBA00022692"/>
    </source>
</evidence>
<evidence type="ECO:0000256" key="11">
    <source>
        <dbReference type="RuleBase" id="RU000488"/>
    </source>
</evidence>
<dbReference type="RefSeq" id="XP_025358479.1">
    <property type="nucleotide sequence ID" value="XM_025499834.1"/>
</dbReference>
<feature type="compositionally biased region" description="Low complexity" evidence="12">
    <location>
        <begin position="10"/>
        <end position="21"/>
    </location>
</feature>
<evidence type="ECO:0000256" key="3">
    <source>
        <dbReference type="ARBA" id="ARBA00022448"/>
    </source>
</evidence>
<dbReference type="GO" id="GO:0005743">
    <property type="term" value="C:mitochondrial inner membrane"/>
    <property type="evidence" value="ECO:0007669"/>
    <property type="project" value="UniProtKB-SubCell"/>
</dbReference>
<dbReference type="InterPro" id="IPR018108">
    <property type="entry name" value="MCP_transmembrane"/>
</dbReference>
<feature type="region of interest" description="Disordered" evidence="12">
    <location>
        <begin position="1"/>
        <end position="29"/>
    </location>
</feature>
<dbReference type="OrthoDB" id="6703404at2759"/>
<protein>
    <submittedName>
        <fullName evidence="13">Mitochondrial carrier</fullName>
    </submittedName>
</protein>
<dbReference type="Pfam" id="PF00153">
    <property type="entry name" value="Mito_carr"/>
    <property type="match status" value="3"/>
</dbReference>
<dbReference type="InterPro" id="IPR051508">
    <property type="entry name" value="Mito_Carrier_Antiporter"/>
</dbReference>
<comment type="subcellular location">
    <subcellularLocation>
        <location evidence="1">Mitochondrion inner membrane</location>
        <topology evidence="1">Multi-pass membrane protein</topology>
    </subcellularLocation>
</comment>
<comment type="similarity">
    <text evidence="2 11">Belongs to the mitochondrial carrier (TC 2.A.29) family.</text>
</comment>
<evidence type="ECO:0000256" key="12">
    <source>
        <dbReference type="SAM" id="MobiDB-lite"/>
    </source>
</evidence>
<keyword evidence="3 11" id="KW-0813">Transport</keyword>
<keyword evidence="14" id="KW-1185">Reference proteome</keyword>
<evidence type="ECO:0000256" key="8">
    <source>
        <dbReference type="ARBA" id="ARBA00023128"/>
    </source>
</evidence>
<dbReference type="PROSITE" id="PS50920">
    <property type="entry name" value="SOLCAR"/>
    <property type="match status" value="3"/>
</dbReference>
<evidence type="ECO:0000256" key="5">
    <source>
        <dbReference type="ARBA" id="ARBA00022737"/>
    </source>
</evidence>
<dbReference type="AlphaFoldDB" id="A0A316VKY3"/>
<gene>
    <name evidence="13" type="ORF">FA14DRAFT_163687</name>
</gene>
<keyword evidence="6" id="KW-0999">Mitochondrion inner membrane</keyword>
<evidence type="ECO:0000256" key="10">
    <source>
        <dbReference type="PROSITE-ProRule" id="PRU00282"/>
    </source>
</evidence>
<dbReference type="GeneID" id="37021615"/>
<sequence length="374" mass="40016">MSAIGAKQTGASAGASGASSGTQPVKTSAPVKISTGEGFAVGSFAAMTAVLFSNPAESIKTRMQLQGELTESAKRRGPGQAPVQKLYNGTWDCFRKTAKTEGIKGIQRGLGAALIYQVCLNGSRLGFYEPFRKLYNQAAGKDVKEVWALGAFAAGASSGVVGAILGNPLFLVKARQQAYSPHFKIGKAQYNYKNAFDGLSSIVKSDGIRGLARGMDAAILRTAMGSTVQLPAYNYAKTYLVNLSPDNTFAYNPLLLLAGKPNAFSTYLVSSFFSGLCVCAAMQPADTALSRVYNQPTRIDERGRSVGTLYRGPIHCLYLTAKTEGPLAWYKGTTAHLARIAPHTVLTLVVNEAYLRYYSNWKAGRDIFAQPLTE</sequence>
<dbReference type="FunCoup" id="A0A316VKY3">
    <property type="interactions" value="47"/>
</dbReference>
<evidence type="ECO:0000256" key="9">
    <source>
        <dbReference type="ARBA" id="ARBA00023136"/>
    </source>
</evidence>
<proteinExistence type="inferred from homology"/>
<dbReference type="SUPFAM" id="SSF103506">
    <property type="entry name" value="Mitochondrial carrier"/>
    <property type="match status" value="1"/>
</dbReference>
<keyword evidence="8" id="KW-0496">Mitochondrion</keyword>
<keyword evidence="7" id="KW-1133">Transmembrane helix</keyword>
<keyword evidence="9 10" id="KW-0472">Membrane</keyword>
<evidence type="ECO:0000256" key="2">
    <source>
        <dbReference type="ARBA" id="ARBA00006375"/>
    </source>
</evidence>
<evidence type="ECO:0000256" key="1">
    <source>
        <dbReference type="ARBA" id="ARBA00004448"/>
    </source>
</evidence>
<dbReference type="Gene3D" id="1.50.40.10">
    <property type="entry name" value="Mitochondrial carrier domain"/>
    <property type="match status" value="1"/>
</dbReference>